<proteinExistence type="predicted"/>
<evidence type="ECO:0000259" key="8">
    <source>
        <dbReference type="PROSITE" id="PS50868"/>
    </source>
</evidence>
<protein>
    <recommendedName>
        <fullName evidence="11">SET domain-containing protein-lysine N-methyltransferase</fullName>
    </recommendedName>
</protein>
<keyword evidence="10" id="KW-1185">Reference proteome</keyword>
<dbReference type="PANTHER" id="PTHR22884">
    <property type="entry name" value="SET DOMAIN PROTEINS"/>
    <property type="match status" value="1"/>
</dbReference>
<comment type="subcellular location">
    <subcellularLocation>
        <location evidence="1">Chromosome</location>
    </subcellularLocation>
</comment>
<name>A0A7Z7BCA0_9BURK</name>
<keyword evidence="3" id="KW-0489">Methyltransferase</keyword>
<gene>
    <name evidence="9" type="ORF">SAMN04487926_12222</name>
</gene>
<dbReference type="InterPro" id="IPR050777">
    <property type="entry name" value="SET2_Histone-Lys_MeTrsfase"/>
</dbReference>
<evidence type="ECO:0000259" key="7">
    <source>
        <dbReference type="PROSITE" id="PS50280"/>
    </source>
</evidence>
<evidence type="ECO:0000256" key="5">
    <source>
        <dbReference type="ARBA" id="ARBA00022691"/>
    </source>
</evidence>
<keyword evidence="2" id="KW-0158">Chromosome</keyword>
<evidence type="ECO:0000256" key="4">
    <source>
        <dbReference type="ARBA" id="ARBA00022679"/>
    </source>
</evidence>
<keyword evidence="4" id="KW-0808">Transferase</keyword>
<evidence type="ECO:0000313" key="10">
    <source>
        <dbReference type="Proteomes" id="UP000198900"/>
    </source>
</evidence>
<reference evidence="9" key="1">
    <citation type="submission" date="2016-10" db="EMBL/GenBank/DDBJ databases">
        <authorList>
            <person name="Varghese N."/>
            <person name="Submissions S."/>
        </authorList>
    </citation>
    <scope>NUCLEOTIDE SEQUENCE [LARGE SCALE GENOMIC DNA]</scope>
    <source>
        <strain evidence="9">YR281</strain>
    </source>
</reference>
<dbReference type="AlphaFoldDB" id="A0A7Z7BCA0"/>
<dbReference type="EMBL" id="FNDI01000022">
    <property type="protein sequence ID" value="SDI69920.1"/>
    <property type="molecule type" value="Genomic_DNA"/>
</dbReference>
<evidence type="ECO:0000256" key="3">
    <source>
        <dbReference type="ARBA" id="ARBA00022603"/>
    </source>
</evidence>
<dbReference type="SUPFAM" id="SSF82199">
    <property type="entry name" value="SET domain"/>
    <property type="match status" value="1"/>
</dbReference>
<dbReference type="Gene3D" id="2.170.270.10">
    <property type="entry name" value="SET domain"/>
    <property type="match status" value="1"/>
</dbReference>
<evidence type="ECO:0000256" key="6">
    <source>
        <dbReference type="SAM" id="MobiDB-lite"/>
    </source>
</evidence>
<evidence type="ECO:0000256" key="1">
    <source>
        <dbReference type="ARBA" id="ARBA00004286"/>
    </source>
</evidence>
<dbReference type="SMART" id="SM00317">
    <property type="entry name" value="SET"/>
    <property type="match status" value="1"/>
</dbReference>
<dbReference type="InterPro" id="IPR021769">
    <property type="entry name" value="DUF3331"/>
</dbReference>
<sequence length="340" mass="38226">MLAEHFGRRVHADVLRGRLFRVHATRRALPLSISSEVCSRREVMRPGSKLTSEMKKPPQSHNKTRMTSSVLTQFSSRRINVRKSNIHGRGVFALQPLRTGELICEYKGEHITSDEALLRHPRDPSQPNHTFFFDLGDGTVIDGSVGGNSARWINHSCKPNCEAKYQRGRIFIRTTRPIDAGEELAIDYALVVKERATQQLRQQYACHCGSLNCRGTMLDERRMRTANPLRTSRKSMDLRNPTAPLPVTQAIIRIFERPGPDSLVISWREAGRCCYSEQRWELTKASEAGTCALSGRAYSSGDRVFRPVGYPAPTNQHARIARKSIDEVASTIDSTAGEVI</sequence>
<feature type="domain" description="Post-SET" evidence="8">
    <location>
        <begin position="202"/>
        <end position="218"/>
    </location>
</feature>
<evidence type="ECO:0000313" key="9">
    <source>
        <dbReference type="EMBL" id="SDI69920.1"/>
    </source>
</evidence>
<dbReference type="PROSITE" id="PS50280">
    <property type="entry name" value="SET"/>
    <property type="match status" value="1"/>
</dbReference>
<evidence type="ECO:0008006" key="11">
    <source>
        <dbReference type="Google" id="ProtNLM"/>
    </source>
</evidence>
<dbReference type="Proteomes" id="UP000198900">
    <property type="component" value="Unassembled WGS sequence"/>
</dbReference>
<dbReference type="PROSITE" id="PS50868">
    <property type="entry name" value="POST_SET"/>
    <property type="match status" value="1"/>
</dbReference>
<dbReference type="Pfam" id="PF11811">
    <property type="entry name" value="DUF3331"/>
    <property type="match status" value="1"/>
</dbReference>
<dbReference type="GO" id="GO:0008168">
    <property type="term" value="F:methyltransferase activity"/>
    <property type="evidence" value="ECO:0007669"/>
    <property type="project" value="UniProtKB-KW"/>
</dbReference>
<accession>A0A7Z7BCA0</accession>
<dbReference type="Pfam" id="PF00856">
    <property type="entry name" value="SET"/>
    <property type="match status" value="1"/>
</dbReference>
<comment type="caution">
    <text evidence="9">The sequence shown here is derived from an EMBL/GenBank/DDBJ whole genome shotgun (WGS) entry which is preliminary data.</text>
</comment>
<feature type="region of interest" description="Disordered" evidence="6">
    <location>
        <begin position="44"/>
        <end position="67"/>
    </location>
</feature>
<dbReference type="InterPro" id="IPR046341">
    <property type="entry name" value="SET_dom_sf"/>
</dbReference>
<evidence type="ECO:0000256" key="2">
    <source>
        <dbReference type="ARBA" id="ARBA00022454"/>
    </source>
</evidence>
<feature type="domain" description="SET" evidence="7">
    <location>
        <begin position="77"/>
        <end position="189"/>
    </location>
</feature>
<dbReference type="GO" id="GO:0032259">
    <property type="term" value="P:methylation"/>
    <property type="evidence" value="ECO:0007669"/>
    <property type="project" value="UniProtKB-KW"/>
</dbReference>
<dbReference type="GO" id="GO:0005694">
    <property type="term" value="C:chromosome"/>
    <property type="evidence" value="ECO:0007669"/>
    <property type="project" value="UniProtKB-SubCell"/>
</dbReference>
<dbReference type="InterPro" id="IPR003616">
    <property type="entry name" value="Post-SET_dom"/>
</dbReference>
<organism evidence="9 10">
    <name type="scientific">Paraburkholderia steynii</name>
    <dbReference type="NCBI Taxonomy" id="1245441"/>
    <lineage>
        <taxon>Bacteria</taxon>
        <taxon>Pseudomonadati</taxon>
        <taxon>Pseudomonadota</taxon>
        <taxon>Betaproteobacteria</taxon>
        <taxon>Burkholderiales</taxon>
        <taxon>Burkholderiaceae</taxon>
        <taxon>Paraburkholderia</taxon>
    </lineage>
</organism>
<dbReference type="InterPro" id="IPR001214">
    <property type="entry name" value="SET_dom"/>
</dbReference>
<keyword evidence="5" id="KW-0949">S-adenosyl-L-methionine</keyword>